<protein>
    <recommendedName>
        <fullName evidence="7">RNI-like protein</fullName>
    </recommendedName>
</protein>
<dbReference type="GO" id="GO:0005856">
    <property type="term" value="C:cytoskeleton"/>
    <property type="evidence" value="ECO:0007669"/>
    <property type="project" value="UniProtKB-SubCell"/>
</dbReference>
<dbReference type="OrthoDB" id="333024at2759"/>
<name>A0A177WQ70_BATDL</name>
<reference evidence="5 6" key="1">
    <citation type="submission" date="2006-10" db="EMBL/GenBank/DDBJ databases">
        <title>The Genome Sequence of Batrachochytrium dendrobatidis JEL423.</title>
        <authorList>
            <consortium name="The Broad Institute Genome Sequencing Platform"/>
            <person name="Birren B."/>
            <person name="Lander E."/>
            <person name="Galagan J."/>
            <person name="Cuomo C."/>
            <person name="Devon K."/>
            <person name="Jaffe D."/>
            <person name="Butler J."/>
            <person name="Alvarez P."/>
            <person name="Gnerre S."/>
            <person name="Grabherr M."/>
            <person name="Kleber M."/>
            <person name="Mauceli E."/>
            <person name="Brockman W."/>
            <person name="Young S."/>
            <person name="LaButti K."/>
            <person name="Sykes S."/>
            <person name="DeCaprio D."/>
            <person name="Crawford M."/>
            <person name="Koehrsen M."/>
            <person name="Engels R."/>
            <person name="Montgomery P."/>
            <person name="Pearson M."/>
            <person name="Howarth C."/>
            <person name="Larson L."/>
            <person name="White J."/>
            <person name="O'Leary S."/>
            <person name="Kodira C."/>
            <person name="Zeng Q."/>
            <person name="Yandava C."/>
            <person name="Alvarado L."/>
            <person name="Longcore J."/>
            <person name="James T."/>
        </authorList>
    </citation>
    <scope>NUCLEOTIDE SEQUENCE [LARGE SCALE GENOMIC DNA]</scope>
    <source>
        <strain evidence="5 6">JEL423</strain>
    </source>
</reference>
<dbReference type="Gene3D" id="3.80.10.10">
    <property type="entry name" value="Ribonuclease Inhibitor"/>
    <property type="match status" value="2"/>
</dbReference>
<dbReference type="PANTHER" id="PTHR24107:SF2">
    <property type="entry name" value="NLR FAMILY CARD DOMAIN CONTAINING 3"/>
    <property type="match status" value="1"/>
</dbReference>
<dbReference type="SMART" id="SM00368">
    <property type="entry name" value="LRR_RI"/>
    <property type="match status" value="6"/>
</dbReference>
<reference evidence="5 6" key="2">
    <citation type="submission" date="2016-05" db="EMBL/GenBank/DDBJ databases">
        <title>Lineage-specific infection strategies underlie the spectrum of fungal disease in amphibians.</title>
        <authorList>
            <person name="Cuomo C.A."/>
            <person name="Farrer R.A."/>
            <person name="James T."/>
            <person name="Longcore J."/>
            <person name="Birren B."/>
        </authorList>
    </citation>
    <scope>NUCLEOTIDE SEQUENCE [LARGE SCALE GENOMIC DNA]</scope>
    <source>
        <strain evidence="5 6">JEL423</strain>
    </source>
</reference>
<proteinExistence type="predicted"/>
<evidence type="ECO:0000256" key="2">
    <source>
        <dbReference type="ARBA" id="ARBA00022490"/>
    </source>
</evidence>
<gene>
    <name evidence="5" type="ORF">BDEG_25485</name>
</gene>
<dbReference type="EMBL" id="DS022306">
    <property type="protein sequence ID" value="OAJ41966.1"/>
    <property type="molecule type" value="Genomic_DNA"/>
</dbReference>
<dbReference type="STRING" id="403673.A0A177WQ70"/>
<organism evidence="5 6">
    <name type="scientific">Batrachochytrium dendrobatidis (strain JEL423)</name>
    <dbReference type="NCBI Taxonomy" id="403673"/>
    <lineage>
        <taxon>Eukaryota</taxon>
        <taxon>Fungi</taxon>
        <taxon>Fungi incertae sedis</taxon>
        <taxon>Chytridiomycota</taxon>
        <taxon>Chytridiomycota incertae sedis</taxon>
        <taxon>Chytridiomycetes</taxon>
        <taxon>Rhizophydiales</taxon>
        <taxon>Rhizophydiales incertae sedis</taxon>
        <taxon>Batrachochytrium</taxon>
    </lineage>
</organism>
<dbReference type="AlphaFoldDB" id="A0A177WQ70"/>
<accession>A0A177WQ70</accession>
<evidence type="ECO:0000313" key="6">
    <source>
        <dbReference type="Proteomes" id="UP000077115"/>
    </source>
</evidence>
<evidence type="ECO:0000256" key="4">
    <source>
        <dbReference type="SAM" id="MobiDB-lite"/>
    </source>
</evidence>
<feature type="compositionally biased region" description="Low complexity" evidence="4">
    <location>
        <begin position="204"/>
        <end position="217"/>
    </location>
</feature>
<feature type="region of interest" description="Disordered" evidence="4">
    <location>
        <begin position="204"/>
        <end position="236"/>
    </location>
</feature>
<evidence type="ECO:0000256" key="3">
    <source>
        <dbReference type="ARBA" id="ARBA00023212"/>
    </source>
</evidence>
<evidence type="ECO:0008006" key="7">
    <source>
        <dbReference type="Google" id="ProtNLM"/>
    </source>
</evidence>
<dbReference type="InterPro" id="IPR032675">
    <property type="entry name" value="LRR_dom_sf"/>
</dbReference>
<dbReference type="VEuPathDB" id="FungiDB:BDEG_25485"/>
<evidence type="ECO:0000313" key="5">
    <source>
        <dbReference type="EMBL" id="OAJ41966.1"/>
    </source>
</evidence>
<feature type="compositionally biased region" description="Polar residues" evidence="4">
    <location>
        <begin position="90"/>
        <end position="103"/>
    </location>
</feature>
<dbReference type="SUPFAM" id="SSF52047">
    <property type="entry name" value="RNI-like"/>
    <property type="match status" value="1"/>
</dbReference>
<keyword evidence="2" id="KW-0963">Cytoplasm</keyword>
<dbReference type="Pfam" id="PF13516">
    <property type="entry name" value="LRR_6"/>
    <property type="match status" value="2"/>
</dbReference>
<dbReference type="InterPro" id="IPR052410">
    <property type="entry name" value="DRC5"/>
</dbReference>
<dbReference type="InterPro" id="IPR001611">
    <property type="entry name" value="Leu-rich_rpt"/>
</dbReference>
<sequence>MALPSAIPGLSNSVWEGTCSTEQQLRQPSNMNTTANTFTTASLPNQIVSTPIHPPPYCHSVNASPTRGIELWPFSLSPPYSSDPLPVDGATQSVTTADSPSQQQLTNASYAGQLLQHRQYDYQSQRSHHRRVQSHMNELRRPSLMLFRPFAIAAPPTLIQESSPTHERTDNCFSMSTNDSASTSYATQSISPESPLSSIAVIPSNSQSASMSSMPRSVTPVQEPSPPRPVYESSPLANPIIITPPSSDLSSAHSMTYSPYVIGPEYALPMEHSHDYDDIAELLQRANLPLVSLNVDRSDLPPAYASADPLAPPPHIVATHSWHQDSVSYIAEQLNTSDMIDVLTHLGVNTTVRKLYLAGNNVALTDEVMPVLARSMRTNTTLTYLNLASCSISLRGAAILGIVLRSNTTLETLLVQDNAFLECGSAAFAKTLSGPNRNAQNSTLKCLNLSGNAIMDNGLSSLSNSLIKSLVGLQELHLTSNAFTDASAIHLSHLAASHPSLKILNLQGNRFSSTTVLAIDNVMRDSIVLVNLTYNHPPISLKSNGVINRSRIWWKPKHEVRQDFPTNRK</sequence>
<dbReference type="PANTHER" id="PTHR24107">
    <property type="entry name" value="YNEIN REGULATORY COMPLEX SUBUNIT 5"/>
    <property type="match status" value="1"/>
</dbReference>
<keyword evidence="3" id="KW-0206">Cytoskeleton</keyword>
<comment type="subcellular location">
    <subcellularLocation>
        <location evidence="1">Cytoplasm</location>
        <location evidence="1">Cytoskeleton</location>
    </subcellularLocation>
</comment>
<evidence type="ECO:0000256" key="1">
    <source>
        <dbReference type="ARBA" id="ARBA00004245"/>
    </source>
</evidence>
<dbReference type="Proteomes" id="UP000077115">
    <property type="component" value="Unassembled WGS sequence"/>
</dbReference>
<feature type="region of interest" description="Disordered" evidence="4">
    <location>
        <begin position="83"/>
        <end position="103"/>
    </location>
</feature>